<feature type="region of interest" description="Disordered" evidence="5">
    <location>
        <begin position="328"/>
        <end position="402"/>
    </location>
</feature>
<dbReference type="Gene3D" id="4.10.240.10">
    <property type="entry name" value="Zn(2)-C6 fungal-type DNA-binding domain"/>
    <property type="match status" value="1"/>
</dbReference>
<evidence type="ECO:0000313" key="8">
    <source>
        <dbReference type="Proteomes" id="UP000248349"/>
    </source>
</evidence>
<feature type="compositionally biased region" description="Polar residues" evidence="5">
    <location>
        <begin position="348"/>
        <end position="359"/>
    </location>
</feature>
<organism evidence="7 8">
    <name type="scientific">Aspergillus saccharolyticus JOP 1030-1</name>
    <dbReference type="NCBI Taxonomy" id="1450539"/>
    <lineage>
        <taxon>Eukaryota</taxon>
        <taxon>Fungi</taxon>
        <taxon>Dikarya</taxon>
        <taxon>Ascomycota</taxon>
        <taxon>Pezizomycotina</taxon>
        <taxon>Eurotiomycetes</taxon>
        <taxon>Eurotiomycetidae</taxon>
        <taxon>Eurotiales</taxon>
        <taxon>Aspergillaceae</taxon>
        <taxon>Aspergillus</taxon>
        <taxon>Aspergillus subgen. Circumdati</taxon>
    </lineage>
</organism>
<feature type="compositionally biased region" description="Low complexity" evidence="5">
    <location>
        <begin position="80"/>
        <end position="92"/>
    </location>
</feature>
<dbReference type="PROSITE" id="PS00463">
    <property type="entry name" value="ZN2_CY6_FUNGAL_1"/>
    <property type="match status" value="1"/>
</dbReference>
<accession>A0A318Z544</accession>
<feature type="compositionally biased region" description="Polar residues" evidence="5">
    <location>
        <begin position="376"/>
        <end position="385"/>
    </location>
</feature>
<keyword evidence="1" id="KW-0805">Transcription regulation</keyword>
<keyword evidence="8" id="KW-1185">Reference proteome</keyword>
<dbReference type="GO" id="GO:0003677">
    <property type="term" value="F:DNA binding"/>
    <property type="evidence" value="ECO:0007669"/>
    <property type="project" value="UniProtKB-KW"/>
</dbReference>
<dbReference type="GO" id="GO:0000981">
    <property type="term" value="F:DNA-binding transcription factor activity, RNA polymerase II-specific"/>
    <property type="evidence" value="ECO:0007669"/>
    <property type="project" value="InterPro"/>
</dbReference>
<keyword evidence="3" id="KW-0804">Transcription</keyword>
<keyword evidence="2" id="KW-0238">DNA-binding</keyword>
<evidence type="ECO:0000256" key="3">
    <source>
        <dbReference type="ARBA" id="ARBA00023163"/>
    </source>
</evidence>
<feature type="region of interest" description="Disordered" evidence="5">
    <location>
        <begin position="207"/>
        <end position="244"/>
    </location>
</feature>
<name>A0A318Z544_9EURO</name>
<gene>
    <name evidence="7" type="ORF">BP01DRAFT_135503</name>
</gene>
<dbReference type="GO" id="GO:0008270">
    <property type="term" value="F:zinc ion binding"/>
    <property type="evidence" value="ECO:0007669"/>
    <property type="project" value="InterPro"/>
</dbReference>
<dbReference type="OrthoDB" id="4222821at2759"/>
<dbReference type="GO" id="GO:0009893">
    <property type="term" value="P:positive regulation of metabolic process"/>
    <property type="evidence" value="ECO:0007669"/>
    <property type="project" value="UniProtKB-ARBA"/>
</dbReference>
<dbReference type="SUPFAM" id="SSF57701">
    <property type="entry name" value="Zn2/Cys6 DNA-binding domain"/>
    <property type="match status" value="1"/>
</dbReference>
<dbReference type="CDD" id="cd00067">
    <property type="entry name" value="GAL4"/>
    <property type="match status" value="1"/>
</dbReference>
<protein>
    <recommendedName>
        <fullName evidence="6">Zn(2)-C6 fungal-type domain-containing protein</fullName>
    </recommendedName>
</protein>
<keyword evidence="4" id="KW-0539">Nucleus</keyword>
<evidence type="ECO:0000256" key="5">
    <source>
        <dbReference type="SAM" id="MobiDB-lite"/>
    </source>
</evidence>
<feature type="region of interest" description="Disordered" evidence="5">
    <location>
        <begin position="552"/>
        <end position="584"/>
    </location>
</feature>
<proteinExistence type="predicted"/>
<evidence type="ECO:0000256" key="1">
    <source>
        <dbReference type="ARBA" id="ARBA00023015"/>
    </source>
</evidence>
<feature type="region of interest" description="Disordered" evidence="5">
    <location>
        <begin position="80"/>
        <end position="100"/>
    </location>
</feature>
<dbReference type="STRING" id="1450539.A0A318Z544"/>
<evidence type="ECO:0000256" key="2">
    <source>
        <dbReference type="ARBA" id="ARBA00023125"/>
    </source>
</evidence>
<evidence type="ECO:0000259" key="6">
    <source>
        <dbReference type="PROSITE" id="PS50048"/>
    </source>
</evidence>
<evidence type="ECO:0000313" key="7">
    <source>
        <dbReference type="EMBL" id="PYH42435.1"/>
    </source>
</evidence>
<dbReference type="Proteomes" id="UP000248349">
    <property type="component" value="Unassembled WGS sequence"/>
</dbReference>
<feature type="compositionally biased region" description="Gly residues" evidence="5">
    <location>
        <begin position="568"/>
        <end position="578"/>
    </location>
</feature>
<dbReference type="Pfam" id="PF00172">
    <property type="entry name" value="Zn_clus"/>
    <property type="match status" value="1"/>
</dbReference>
<evidence type="ECO:0000256" key="4">
    <source>
        <dbReference type="ARBA" id="ARBA00023242"/>
    </source>
</evidence>
<dbReference type="EMBL" id="KZ821252">
    <property type="protein sequence ID" value="PYH42435.1"/>
    <property type="molecule type" value="Genomic_DNA"/>
</dbReference>
<feature type="compositionally biased region" description="Polar residues" evidence="5">
    <location>
        <begin position="210"/>
        <end position="241"/>
    </location>
</feature>
<dbReference type="RefSeq" id="XP_025428417.1">
    <property type="nucleotide sequence ID" value="XM_025570515.1"/>
</dbReference>
<dbReference type="InterPro" id="IPR036864">
    <property type="entry name" value="Zn2-C6_fun-type_DNA-bd_sf"/>
</dbReference>
<reference evidence="7 8" key="1">
    <citation type="submission" date="2016-12" db="EMBL/GenBank/DDBJ databases">
        <title>The genomes of Aspergillus section Nigri reveals drivers in fungal speciation.</title>
        <authorList>
            <consortium name="DOE Joint Genome Institute"/>
            <person name="Vesth T.C."/>
            <person name="Nybo J."/>
            <person name="Theobald S."/>
            <person name="Brandl J."/>
            <person name="Frisvad J.C."/>
            <person name="Nielsen K.F."/>
            <person name="Lyhne E.K."/>
            <person name="Kogle M.E."/>
            <person name="Kuo A."/>
            <person name="Riley R."/>
            <person name="Clum A."/>
            <person name="Nolan M."/>
            <person name="Lipzen A."/>
            <person name="Salamov A."/>
            <person name="Henrissat B."/>
            <person name="Wiebenga A."/>
            <person name="De Vries R.P."/>
            <person name="Grigoriev I.V."/>
            <person name="Mortensen U.H."/>
            <person name="Andersen M.R."/>
            <person name="Baker S.E."/>
        </authorList>
    </citation>
    <scope>NUCLEOTIDE SEQUENCE [LARGE SCALE GENOMIC DNA]</scope>
    <source>
        <strain evidence="7 8">JOP 1030-1</strain>
    </source>
</reference>
<dbReference type="AlphaFoldDB" id="A0A318Z544"/>
<feature type="region of interest" description="Disordered" evidence="5">
    <location>
        <begin position="149"/>
        <end position="175"/>
    </location>
</feature>
<feature type="region of interest" description="Disordered" evidence="5">
    <location>
        <begin position="467"/>
        <end position="504"/>
    </location>
</feature>
<dbReference type="GeneID" id="37071743"/>
<sequence>MNANKPASPTGLESVYLIPPCAVMNPEARRIACDRCRGQKLRCVRSYRPGVLSACERCLKAGAECTNSLSDAQRKMLEARQPQSLRLPPSSSATTFLDPRSVVPEVDTSPVYESIPSVPAKRKVTQPLVQQAQYLSAVHPAADYSSRHISHYRQPPSDPARTVAGPNPDASKPTTMDFGVESLVDFELNDQGNGHFMDTCMLFDDPKGITTPSGPSVAPSSKAGSTSASQEAIQNDTTSSPAVPLGSREDCLHCLSELSSQILRDSNKMRGMPLPDILSFSAWPDKRKGQTQPGLQNSIGRLFDLTQAFVNILQCLQLTITISTEPPSLTSATAPASAASSLPVQPRSPHTPSNDSDCSYSEYWEEPMHHNPSGRAGSTTNSISLLGSLPDAPVPEAGGPASVHVSTAAATNVDMPTTLTILTCYIWLLHAYGTIFHRIHAACHAELPASLSPCSVFSSLSSSSSSSSTTSSSSSSAPQQTQRSATTSSSPNSSSGPGPSSQLVPSVLPGLQIGGFDLHSHRDFQLEIILHLSAKMLGRIEKLLGISLVSSPAPNAAPEERFRTGDTGRTGPGSNEGGKTGDRGILDTASATALLEVMVKQNDQGYMKEVNGGAASVKQTLDDIRKILQRVP</sequence>
<dbReference type="InterPro" id="IPR001138">
    <property type="entry name" value="Zn2Cys6_DnaBD"/>
</dbReference>
<feature type="domain" description="Zn(2)-C6 fungal-type" evidence="6">
    <location>
        <begin position="32"/>
        <end position="67"/>
    </location>
</feature>
<dbReference type="PROSITE" id="PS50048">
    <property type="entry name" value="ZN2_CY6_FUNGAL_2"/>
    <property type="match status" value="1"/>
</dbReference>
<feature type="compositionally biased region" description="Low complexity" evidence="5">
    <location>
        <begin position="328"/>
        <end position="343"/>
    </location>
</feature>